<protein>
    <submittedName>
        <fullName evidence="1">Uncharacterized protein</fullName>
    </submittedName>
</protein>
<dbReference type="EMBL" id="FMHG01000001">
    <property type="protein sequence ID" value="SCJ66331.1"/>
    <property type="molecule type" value="Genomic_DNA"/>
</dbReference>
<reference evidence="1" key="1">
    <citation type="submission" date="2015-09" db="EMBL/GenBank/DDBJ databases">
        <authorList>
            <consortium name="Pathogen Informatics"/>
        </authorList>
    </citation>
    <scope>NUCLEOTIDE SEQUENCE</scope>
    <source>
        <strain evidence="1">2789STDY5834896</strain>
    </source>
</reference>
<accession>A0A1C6I928</accession>
<dbReference type="AlphaFoldDB" id="A0A1C6I928"/>
<organism evidence="1">
    <name type="scientific">uncultured Anaerotruncus sp</name>
    <dbReference type="NCBI Taxonomy" id="905011"/>
    <lineage>
        <taxon>Bacteria</taxon>
        <taxon>Bacillati</taxon>
        <taxon>Bacillota</taxon>
        <taxon>Clostridia</taxon>
        <taxon>Eubacteriales</taxon>
        <taxon>Oscillospiraceae</taxon>
        <taxon>Anaerotruncus</taxon>
        <taxon>environmental samples</taxon>
    </lineage>
</organism>
<proteinExistence type="predicted"/>
<name>A0A1C6I928_9FIRM</name>
<evidence type="ECO:0000313" key="1">
    <source>
        <dbReference type="EMBL" id="SCJ66331.1"/>
    </source>
</evidence>
<gene>
    <name evidence="1" type="ORF">SAMEA3545359_01316</name>
</gene>
<sequence>MKICKNCEYFEDIGERGGMCDKKYYIRRKDAIACELFRKKQDVGKDILSMLHYIASELEQIKKTVKKCYGEPQEDKK</sequence>